<organism evidence="2 3">
    <name type="scientific">Trichomonascus ciferrii</name>
    <dbReference type="NCBI Taxonomy" id="44093"/>
    <lineage>
        <taxon>Eukaryota</taxon>
        <taxon>Fungi</taxon>
        <taxon>Dikarya</taxon>
        <taxon>Ascomycota</taxon>
        <taxon>Saccharomycotina</taxon>
        <taxon>Dipodascomycetes</taxon>
        <taxon>Dipodascales</taxon>
        <taxon>Trichomonascaceae</taxon>
        <taxon>Trichomonascus</taxon>
        <taxon>Trichomonascus ciferrii complex</taxon>
    </lineage>
</organism>
<dbReference type="InterPro" id="IPR021109">
    <property type="entry name" value="Peptidase_aspartic_dom_sf"/>
</dbReference>
<sequence>MQDNGKRQTGGWHTVSHTGRSVVEQSYHAAMANVTNRLKEKDISNPTAIQNWISALELQFESHALTEKRHLAGLALNSTEQPLPVKIKAAGKNESWRDIRRYLVEKSADNTTRERKLVKLESWSDNRFSHLGTDEKAKAYLKPFWDVLHSGSDVTVEQVMLYFAMDGIAHTPVYDKVKIAQPKTLQQLSDELRERSWEIGKDVVGYDASDTISEEFFRSEALDARGKGDMECMVMCIVYLEPQKIISDEVRTCTNPDAFSVEDDENSVADLEADGLGDSKHNPDAVGVEDDNGVADLDAEGVGDSEHKNGLDARGVADHDDDMEPQMPTFGDKLVIVLQQKAVKCLLDTGIRCNLFSENWFEKHNLMRHLRKPKDTVYEVAAGNGTYPTDVRGYSRLSLSLGSFSEKVDGFVTYLSKYDCILGKKFIGTYDHLIDFKNNKFNGYYSNAQTIDSNDLSVSVVDTRRSCKNRIVGRLAISTA</sequence>
<feature type="region of interest" description="Disordered" evidence="1">
    <location>
        <begin position="272"/>
        <end position="291"/>
    </location>
</feature>
<dbReference type="Proteomes" id="UP000761534">
    <property type="component" value="Unassembled WGS sequence"/>
</dbReference>
<proteinExistence type="predicted"/>
<dbReference type="CDD" id="cd00303">
    <property type="entry name" value="retropepsin_like"/>
    <property type="match status" value="1"/>
</dbReference>
<reference evidence="2" key="1">
    <citation type="journal article" date="2019" name="G3 (Bethesda)">
        <title>Genome Assemblies of Two Rare Opportunistic Yeast Pathogens: Diutina rugosa (syn. Candida rugosa) and Trichomonascus ciferrii (syn. Candida ciferrii).</title>
        <authorList>
            <person name="Mixao V."/>
            <person name="Saus E."/>
            <person name="Hansen A.P."/>
            <person name="Lass-Florl C."/>
            <person name="Gabaldon T."/>
        </authorList>
    </citation>
    <scope>NUCLEOTIDE SEQUENCE</scope>
    <source>
        <strain evidence="2">CBS 4856</strain>
    </source>
</reference>
<keyword evidence="3" id="KW-1185">Reference proteome</keyword>
<evidence type="ECO:0000256" key="1">
    <source>
        <dbReference type="SAM" id="MobiDB-lite"/>
    </source>
</evidence>
<dbReference type="VEuPathDB" id="FungiDB:TRICI_005035"/>
<comment type="caution">
    <text evidence="2">The sequence shown here is derived from an EMBL/GenBank/DDBJ whole genome shotgun (WGS) entry which is preliminary data.</text>
</comment>
<evidence type="ECO:0000313" key="2">
    <source>
        <dbReference type="EMBL" id="KAA8906916.1"/>
    </source>
</evidence>
<dbReference type="Gene3D" id="2.40.70.10">
    <property type="entry name" value="Acid Proteases"/>
    <property type="match status" value="1"/>
</dbReference>
<dbReference type="AlphaFoldDB" id="A0A642UWC1"/>
<accession>A0A642UWC1</accession>
<name>A0A642UWC1_9ASCO</name>
<gene>
    <name evidence="2" type="ORF">TRICI_005035</name>
</gene>
<protein>
    <submittedName>
        <fullName evidence="2">Uncharacterized protein</fullName>
    </submittedName>
</protein>
<dbReference type="EMBL" id="SWFS01000387">
    <property type="protein sequence ID" value="KAA8906916.1"/>
    <property type="molecule type" value="Genomic_DNA"/>
</dbReference>
<evidence type="ECO:0000313" key="3">
    <source>
        <dbReference type="Proteomes" id="UP000761534"/>
    </source>
</evidence>